<evidence type="ECO:0000256" key="3">
    <source>
        <dbReference type="PROSITE-ProRule" id="PRU00169"/>
    </source>
</evidence>
<gene>
    <name evidence="6" type="ORF">ACPOL_6437</name>
</gene>
<dbReference type="InterPro" id="IPR011006">
    <property type="entry name" value="CheY-like_superfamily"/>
</dbReference>
<dbReference type="PANTHER" id="PTHR43214:SF43">
    <property type="entry name" value="TWO-COMPONENT RESPONSE REGULATOR"/>
    <property type="match status" value="1"/>
</dbReference>
<organism evidence="6 7">
    <name type="scientific">Acidisarcina polymorpha</name>
    <dbReference type="NCBI Taxonomy" id="2211140"/>
    <lineage>
        <taxon>Bacteria</taxon>
        <taxon>Pseudomonadati</taxon>
        <taxon>Acidobacteriota</taxon>
        <taxon>Terriglobia</taxon>
        <taxon>Terriglobales</taxon>
        <taxon>Acidobacteriaceae</taxon>
        <taxon>Acidisarcina</taxon>
    </lineage>
</organism>
<dbReference type="Pfam" id="PF00196">
    <property type="entry name" value="GerE"/>
    <property type="match status" value="1"/>
</dbReference>
<evidence type="ECO:0000259" key="5">
    <source>
        <dbReference type="PROSITE" id="PS50110"/>
    </source>
</evidence>
<dbReference type="PROSITE" id="PS00622">
    <property type="entry name" value="HTH_LUXR_1"/>
    <property type="match status" value="1"/>
</dbReference>
<name>A0A2Z5G9Z4_9BACT</name>
<dbReference type="SMART" id="SM00448">
    <property type="entry name" value="REC"/>
    <property type="match status" value="1"/>
</dbReference>
<feature type="domain" description="Response regulatory" evidence="5">
    <location>
        <begin position="9"/>
        <end position="125"/>
    </location>
</feature>
<dbReference type="InterPro" id="IPR058245">
    <property type="entry name" value="NreC/VraR/RcsB-like_REC"/>
</dbReference>
<dbReference type="PROSITE" id="PS50110">
    <property type="entry name" value="RESPONSE_REGULATORY"/>
    <property type="match status" value="1"/>
</dbReference>
<dbReference type="PANTHER" id="PTHR43214">
    <property type="entry name" value="TWO-COMPONENT RESPONSE REGULATOR"/>
    <property type="match status" value="1"/>
</dbReference>
<dbReference type="GO" id="GO:0000160">
    <property type="term" value="P:phosphorelay signal transduction system"/>
    <property type="evidence" value="ECO:0007669"/>
    <property type="project" value="InterPro"/>
</dbReference>
<evidence type="ECO:0000256" key="1">
    <source>
        <dbReference type="ARBA" id="ARBA00022553"/>
    </source>
</evidence>
<evidence type="ECO:0000313" key="6">
    <source>
        <dbReference type="EMBL" id="AXC15667.1"/>
    </source>
</evidence>
<keyword evidence="7" id="KW-1185">Reference proteome</keyword>
<dbReference type="PROSITE" id="PS50043">
    <property type="entry name" value="HTH_LUXR_2"/>
    <property type="match status" value="1"/>
</dbReference>
<sequence>MSSGPAKIRVLLVDDHPVVREGVRSMIVGQPDMDVVGEAESGHETLASYEKLRPDVVLLDLRLPDMDGIRVIEELRRQDGIARVIVLTTYSGDVQARRALKAGAVGYLLKASARRELREAIRTVFAGGVCVQAEVALELAQHTGGVQLTPRELEVLHLVALGYSNKLVADHLNIGADTVKAHMTSILAKLKANDRTHAVTIALQRGFLDL</sequence>
<keyword evidence="2" id="KW-0238">DNA-binding</keyword>
<dbReference type="SUPFAM" id="SSF46894">
    <property type="entry name" value="C-terminal effector domain of the bipartite response regulators"/>
    <property type="match status" value="1"/>
</dbReference>
<dbReference type="KEGG" id="abas:ACPOL_6437"/>
<dbReference type="InterPro" id="IPR000792">
    <property type="entry name" value="Tscrpt_reg_LuxR_C"/>
</dbReference>
<dbReference type="Gene3D" id="3.40.50.2300">
    <property type="match status" value="1"/>
</dbReference>
<evidence type="ECO:0000259" key="4">
    <source>
        <dbReference type="PROSITE" id="PS50043"/>
    </source>
</evidence>
<dbReference type="GO" id="GO:0006355">
    <property type="term" value="P:regulation of DNA-templated transcription"/>
    <property type="evidence" value="ECO:0007669"/>
    <property type="project" value="InterPro"/>
</dbReference>
<dbReference type="RefSeq" id="WP_236657109.1">
    <property type="nucleotide sequence ID" value="NZ_CP030840.1"/>
</dbReference>
<dbReference type="InterPro" id="IPR016032">
    <property type="entry name" value="Sig_transdc_resp-reg_C-effctor"/>
</dbReference>
<proteinExistence type="predicted"/>
<dbReference type="CDD" id="cd17535">
    <property type="entry name" value="REC_NarL-like"/>
    <property type="match status" value="1"/>
</dbReference>
<dbReference type="CDD" id="cd06170">
    <property type="entry name" value="LuxR_C_like"/>
    <property type="match status" value="1"/>
</dbReference>
<dbReference type="Pfam" id="PF00072">
    <property type="entry name" value="Response_reg"/>
    <property type="match status" value="1"/>
</dbReference>
<protein>
    <submittedName>
        <fullName evidence="6">Two-component response regulator</fullName>
    </submittedName>
</protein>
<dbReference type="SUPFAM" id="SSF52172">
    <property type="entry name" value="CheY-like"/>
    <property type="match status" value="1"/>
</dbReference>
<dbReference type="AlphaFoldDB" id="A0A2Z5G9Z4"/>
<keyword evidence="1 3" id="KW-0597">Phosphoprotein</keyword>
<evidence type="ECO:0000313" key="7">
    <source>
        <dbReference type="Proteomes" id="UP000253606"/>
    </source>
</evidence>
<dbReference type="PRINTS" id="PR00038">
    <property type="entry name" value="HTHLUXR"/>
</dbReference>
<dbReference type="SMART" id="SM00421">
    <property type="entry name" value="HTH_LUXR"/>
    <property type="match status" value="1"/>
</dbReference>
<dbReference type="GO" id="GO:0003677">
    <property type="term" value="F:DNA binding"/>
    <property type="evidence" value="ECO:0007669"/>
    <property type="project" value="UniProtKB-KW"/>
</dbReference>
<dbReference type="EMBL" id="CP030840">
    <property type="protein sequence ID" value="AXC15667.1"/>
    <property type="molecule type" value="Genomic_DNA"/>
</dbReference>
<feature type="modified residue" description="4-aspartylphosphate" evidence="3">
    <location>
        <position position="60"/>
    </location>
</feature>
<dbReference type="InterPro" id="IPR039420">
    <property type="entry name" value="WalR-like"/>
</dbReference>
<reference evidence="6 7" key="1">
    <citation type="journal article" date="2018" name="Front. Microbiol.">
        <title>Hydrolytic Capabilities as a Key to Environmental Success: Chitinolytic and Cellulolytic Acidobacteria From Acidic Sub-arctic Soils and Boreal Peatlands.</title>
        <authorList>
            <person name="Belova S.E."/>
            <person name="Ravin N.V."/>
            <person name="Pankratov T.A."/>
            <person name="Rakitin A.L."/>
            <person name="Ivanova A.A."/>
            <person name="Beletsky A.V."/>
            <person name="Mardanov A.V."/>
            <person name="Sinninghe Damste J.S."/>
            <person name="Dedysh S.N."/>
        </authorList>
    </citation>
    <scope>NUCLEOTIDE SEQUENCE [LARGE SCALE GENOMIC DNA]</scope>
    <source>
        <strain evidence="6 7">SBC82</strain>
    </source>
</reference>
<feature type="domain" description="HTH luxR-type" evidence="4">
    <location>
        <begin position="141"/>
        <end position="206"/>
    </location>
</feature>
<dbReference type="Proteomes" id="UP000253606">
    <property type="component" value="Chromosome"/>
</dbReference>
<evidence type="ECO:0000256" key="2">
    <source>
        <dbReference type="ARBA" id="ARBA00023125"/>
    </source>
</evidence>
<accession>A0A2Z5G9Z4</accession>
<dbReference type="InterPro" id="IPR001789">
    <property type="entry name" value="Sig_transdc_resp-reg_receiver"/>
</dbReference>